<name>A0ABS7FQX8_9ACTN</name>
<keyword evidence="4" id="KW-1185">Reference proteome</keyword>
<reference evidence="3 4" key="1">
    <citation type="submission" date="2021-07" db="EMBL/GenBank/DDBJ databases">
        <title>Actinomadura sp. PM05-2 isolated from lichen.</title>
        <authorList>
            <person name="Somphong A."/>
            <person name="Phongsopitanun W."/>
            <person name="Tanasupawat S."/>
            <person name="Peongsungnone V."/>
        </authorList>
    </citation>
    <scope>NUCLEOTIDE SEQUENCE [LARGE SCALE GENOMIC DNA]</scope>
    <source>
        <strain evidence="3 4">PM05-2</strain>
    </source>
</reference>
<feature type="transmembrane region" description="Helical" evidence="1">
    <location>
        <begin position="229"/>
        <end position="249"/>
    </location>
</feature>
<comment type="caution">
    <text evidence="3">The sequence shown here is derived from an EMBL/GenBank/DDBJ whole genome shotgun (WGS) entry which is preliminary data.</text>
</comment>
<keyword evidence="2" id="KW-0732">Signal</keyword>
<feature type="transmembrane region" description="Helical" evidence="1">
    <location>
        <begin position="197"/>
        <end position="217"/>
    </location>
</feature>
<accession>A0ABS7FQX8</accession>
<protein>
    <recommendedName>
        <fullName evidence="5">Secreted protein</fullName>
    </recommendedName>
</protein>
<proteinExistence type="predicted"/>
<evidence type="ECO:0000256" key="2">
    <source>
        <dbReference type="SAM" id="SignalP"/>
    </source>
</evidence>
<evidence type="ECO:0008006" key="5">
    <source>
        <dbReference type="Google" id="ProtNLM"/>
    </source>
</evidence>
<dbReference type="Proteomes" id="UP000774570">
    <property type="component" value="Unassembled WGS sequence"/>
</dbReference>
<sequence>MKTVPGRIRACAALLLALLALLAAVLTAALDNARDGVQTIGHDAGPQVVATGKLYFALSDMDAQVADILLIGREQSLGIGRQGSLRRYEQRRHEAGLAAVQAAQLAGHDPKRQRTVQDVLDGLGRYQQLVGRALLLNDQSDHPAGEAGADVLKIYRDATDLMRLELLPKAYNLTLDSGAVVRESYESKRAAVMTGRAWVVLTGVLALAGLLLVQLYLAREFRRLASPGLALAALAAVAVVIAAFAQLTAQAGHLRDAKDDGFDSVLALWRARAISHSAFADESRYLLDPERADTYEQVYLDKSLSVLYVEPGPGRPVNLGTYYTALGTALSGYRPGRGGFLGFFGDEDRRAGGGTGRDALTRTLRAYAAVQDNDRTLRALATGGDRAGAIRLRMGTGANGAISAFDAYDRGVDALIATHARAFDDAIAGADGGLRGWRWTPLGAALAIAALMFAGLRPRLAEFR</sequence>
<evidence type="ECO:0000313" key="3">
    <source>
        <dbReference type="EMBL" id="MBW8481943.1"/>
    </source>
</evidence>
<gene>
    <name evidence="3" type="ORF">K1Y72_06170</name>
</gene>
<feature type="signal peptide" evidence="2">
    <location>
        <begin position="1"/>
        <end position="28"/>
    </location>
</feature>
<evidence type="ECO:0000313" key="4">
    <source>
        <dbReference type="Proteomes" id="UP000774570"/>
    </source>
</evidence>
<dbReference type="EMBL" id="JAIBOA010000003">
    <property type="protein sequence ID" value="MBW8481943.1"/>
    <property type="molecule type" value="Genomic_DNA"/>
</dbReference>
<keyword evidence="1" id="KW-0472">Membrane</keyword>
<keyword evidence="1" id="KW-1133">Transmembrane helix</keyword>
<feature type="chain" id="PRO_5047054534" description="Secreted protein" evidence="2">
    <location>
        <begin position="29"/>
        <end position="464"/>
    </location>
</feature>
<keyword evidence="1" id="KW-0812">Transmembrane</keyword>
<evidence type="ECO:0000256" key="1">
    <source>
        <dbReference type="SAM" id="Phobius"/>
    </source>
</evidence>
<organism evidence="3 4">
    <name type="scientific">Actinomadura parmotrematis</name>
    <dbReference type="NCBI Taxonomy" id="2864039"/>
    <lineage>
        <taxon>Bacteria</taxon>
        <taxon>Bacillati</taxon>
        <taxon>Actinomycetota</taxon>
        <taxon>Actinomycetes</taxon>
        <taxon>Streptosporangiales</taxon>
        <taxon>Thermomonosporaceae</taxon>
        <taxon>Actinomadura</taxon>
    </lineage>
</organism>